<dbReference type="InterPro" id="IPR011006">
    <property type="entry name" value="CheY-like_superfamily"/>
</dbReference>
<proteinExistence type="predicted"/>
<comment type="subcellular location">
    <subcellularLocation>
        <location evidence="1">Cytoplasm</location>
    </subcellularLocation>
</comment>
<protein>
    <recommendedName>
        <fullName evidence="2">Stage 0 sporulation protein A homolog</fullName>
    </recommendedName>
</protein>
<dbReference type="GO" id="GO:0003700">
    <property type="term" value="F:DNA-binding transcription factor activity"/>
    <property type="evidence" value="ECO:0007669"/>
    <property type="project" value="InterPro"/>
</dbReference>
<dbReference type="GO" id="GO:0005737">
    <property type="term" value="C:cytoplasm"/>
    <property type="evidence" value="ECO:0007669"/>
    <property type="project" value="UniProtKB-SubCell"/>
</dbReference>
<keyword evidence="3" id="KW-0963">Cytoplasm</keyword>
<keyword evidence="5" id="KW-0902">Two-component regulatory system</keyword>
<evidence type="ECO:0000256" key="7">
    <source>
        <dbReference type="ARBA" id="ARBA00023125"/>
    </source>
</evidence>
<reference evidence="13 14" key="1">
    <citation type="submission" date="2019-04" db="EMBL/GenBank/DDBJ databases">
        <title>Isachenkonia alkalipeptolytica gen. nov. sp. nov. a new anaerobic, alkiliphilic organothrophic bacterium capable to reduce synthesized ferrihydrite isolated from a soda lake.</title>
        <authorList>
            <person name="Toshchakov S.V."/>
            <person name="Zavarzina D.G."/>
            <person name="Zhilina T.N."/>
            <person name="Kostrikina N.A."/>
            <person name="Kublanov I.V."/>
        </authorList>
    </citation>
    <scope>NUCLEOTIDE SEQUENCE [LARGE SCALE GENOMIC DNA]</scope>
    <source>
        <strain evidence="13 14">Z-1701</strain>
    </source>
</reference>
<evidence type="ECO:0000256" key="9">
    <source>
        <dbReference type="ARBA" id="ARBA00024867"/>
    </source>
</evidence>
<sequence length="254" mass="29607">MHKIIVVEDEGKIRRGFSRWIREYGSPFQLAGEFATAEEALESIKEQKPAVCFLDIQLGNRNGLFLAKQIREISPESLLVMITGYDYFEYAYESIKLQVFDYLLKPVPKSDFFKLLERVEDRLHSREGQGEESGQRRKEHLVSREDCSGITLRVVDYVERHYEEADLSVQKLAKMFGVNRAYLSRLMKEDTGYTFTELLTKVRIEKAKDLLDEGGADIRMYDVAKKVGYRSQHYFSRVFHKSENISPSDYKSKD</sequence>
<keyword evidence="6" id="KW-0805">Transcription regulation</keyword>
<evidence type="ECO:0000256" key="10">
    <source>
        <dbReference type="PROSITE-ProRule" id="PRU00169"/>
    </source>
</evidence>
<dbReference type="PANTHER" id="PTHR42713:SF3">
    <property type="entry name" value="TRANSCRIPTIONAL REGULATORY PROTEIN HPTR"/>
    <property type="match status" value="1"/>
</dbReference>
<dbReference type="CDD" id="cd17536">
    <property type="entry name" value="REC_YesN-like"/>
    <property type="match status" value="1"/>
</dbReference>
<evidence type="ECO:0000256" key="4">
    <source>
        <dbReference type="ARBA" id="ARBA00022553"/>
    </source>
</evidence>
<comment type="function">
    <text evidence="9">May play the central regulatory role in sporulation. It may be an element of the effector pathway responsible for the activation of sporulation genes in response to nutritional stress. Spo0A may act in concert with spo0H (a sigma factor) to control the expression of some genes that are critical to the sporulation process.</text>
</comment>
<dbReference type="SMART" id="SM00342">
    <property type="entry name" value="HTH_ARAC"/>
    <property type="match status" value="1"/>
</dbReference>
<dbReference type="SUPFAM" id="SSF52172">
    <property type="entry name" value="CheY-like"/>
    <property type="match status" value="1"/>
</dbReference>
<dbReference type="PRINTS" id="PR00032">
    <property type="entry name" value="HTHARAC"/>
</dbReference>
<dbReference type="InterPro" id="IPR051552">
    <property type="entry name" value="HptR"/>
</dbReference>
<dbReference type="InterPro" id="IPR018060">
    <property type="entry name" value="HTH_AraC"/>
</dbReference>
<feature type="domain" description="HTH araC/xylS-type" evidence="11">
    <location>
        <begin position="152"/>
        <end position="253"/>
    </location>
</feature>
<dbReference type="SMART" id="SM00448">
    <property type="entry name" value="REC"/>
    <property type="match status" value="1"/>
</dbReference>
<name>A0AA44BER9_9CLOT</name>
<evidence type="ECO:0000313" key="13">
    <source>
        <dbReference type="EMBL" id="NBG89579.1"/>
    </source>
</evidence>
<evidence type="ECO:0000256" key="2">
    <source>
        <dbReference type="ARBA" id="ARBA00018672"/>
    </source>
</evidence>
<feature type="domain" description="Response regulatory" evidence="12">
    <location>
        <begin position="3"/>
        <end position="120"/>
    </location>
</feature>
<dbReference type="InterPro" id="IPR009057">
    <property type="entry name" value="Homeodomain-like_sf"/>
</dbReference>
<comment type="caution">
    <text evidence="13">The sequence shown here is derived from an EMBL/GenBank/DDBJ whole genome shotgun (WGS) entry which is preliminary data.</text>
</comment>
<dbReference type="Gene3D" id="3.40.50.2300">
    <property type="match status" value="1"/>
</dbReference>
<dbReference type="GO" id="GO:0043565">
    <property type="term" value="F:sequence-specific DNA binding"/>
    <property type="evidence" value="ECO:0007669"/>
    <property type="project" value="InterPro"/>
</dbReference>
<dbReference type="RefSeq" id="WP_160723378.1">
    <property type="nucleotide sequence ID" value="NZ_SUMG01000031.1"/>
</dbReference>
<dbReference type="EMBL" id="SUMG01000031">
    <property type="protein sequence ID" value="NBG89579.1"/>
    <property type="molecule type" value="Genomic_DNA"/>
</dbReference>
<gene>
    <name evidence="13" type="ORF">ISALK_13915</name>
</gene>
<dbReference type="PROSITE" id="PS01124">
    <property type="entry name" value="HTH_ARAC_FAMILY_2"/>
    <property type="match status" value="1"/>
</dbReference>
<organism evidence="13 14">
    <name type="scientific">Isachenkonia alkalipeptolytica</name>
    <dbReference type="NCBI Taxonomy" id="2565777"/>
    <lineage>
        <taxon>Bacteria</taxon>
        <taxon>Bacillati</taxon>
        <taxon>Bacillota</taxon>
        <taxon>Clostridia</taxon>
        <taxon>Eubacteriales</taxon>
        <taxon>Clostridiaceae</taxon>
        <taxon>Isachenkonia</taxon>
    </lineage>
</organism>
<dbReference type="GO" id="GO:0000160">
    <property type="term" value="P:phosphorelay signal transduction system"/>
    <property type="evidence" value="ECO:0007669"/>
    <property type="project" value="UniProtKB-KW"/>
</dbReference>
<dbReference type="Pfam" id="PF12833">
    <property type="entry name" value="HTH_18"/>
    <property type="match status" value="1"/>
</dbReference>
<keyword evidence="7" id="KW-0238">DNA-binding</keyword>
<dbReference type="Proteomes" id="UP000449710">
    <property type="component" value="Unassembled WGS sequence"/>
</dbReference>
<evidence type="ECO:0000256" key="5">
    <source>
        <dbReference type="ARBA" id="ARBA00023012"/>
    </source>
</evidence>
<accession>A0AA44BER9</accession>
<dbReference type="AlphaFoldDB" id="A0AA44BER9"/>
<evidence type="ECO:0000256" key="3">
    <source>
        <dbReference type="ARBA" id="ARBA00022490"/>
    </source>
</evidence>
<feature type="modified residue" description="4-aspartylphosphate" evidence="10">
    <location>
        <position position="55"/>
    </location>
</feature>
<dbReference type="InterPro" id="IPR001789">
    <property type="entry name" value="Sig_transdc_resp-reg_receiver"/>
</dbReference>
<dbReference type="InterPro" id="IPR020449">
    <property type="entry name" value="Tscrpt_reg_AraC-type_HTH"/>
</dbReference>
<dbReference type="SUPFAM" id="SSF46689">
    <property type="entry name" value="Homeodomain-like"/>
    <property type="match status" value="1"/>
</dbReference>
<keyword evidence="8" id="KW-0804">Transcription</keyword>
<dbReference type="Gene3D" id="1.10.10.60">
    <property type="entry name" value="Homeodomain-like"/>
    <property type="match status" value="2"/>
</dbReference>
<evidence type="ECO:0000259" key="12">
    <source>
        <dbReference type="PROSITE" id="PS50110"/>
    </source>
</evidence>
<evidence type="ECO:0000256" key="1">
    <source>
        <dbReference type="ARBA" id="ARBA00004496"/>
    </source>
</evidence>
<evidence type="ECO:0000259" key="11">
    <source>
        <dbReference type="PROSITE" id="PS01124"/>
    </source>
</evidence>
<dbReference type="Pfam" id="PF00072">
    <property type="entry name" value="Response_reg"/>
    <property type="match status" value="1"/>
</dbReference>
<dbReference type="PANTHER" id="PTHR42713">
    <property type="entry name" value="HISTIDINE KINASE-RELATED"/>
    <property type="match status" value="1"/>
</dbReference>
<keyword evidence="14" id="KW-1185">Reference proteome</keyword>
<evidence type="ECO:0000256" key="6">
    <source>
        <dbReference type="ARBA" id="ARBA00023015"/>
    </source>
</evidence>
<evidence type="ECO:0000313" key="14">
    <source>
        <dbReference type="Proteomes" id="UP000449710"/>
    </source>
</evidence>
<dbReference type="PROSITE" id="PS50110">
    <property type="entry name" value="RESPONSE_REGULATORY"/>
    <property type="match status" value="1"/>
</dbReference>
<evidence type="ECO:0000256" key="8">
    <source>
        <dbReference type="ARBA" id="ARBA00023163"/>
    </source>
</evidence>
<keyword evidence="4 10" id="KW-0597">Phosphoprotein</keyword>